<protein>
    <submittedName>
        <fullName evidence="2">Uncharacterized protein</fullName>
    </submittedName>
</protein>
<name>A0AAN7C6J9_9PEZI</name>
<sequence length="74" mass="8325">MDSAASEGGISTGQLAAICVSVYLFLGFIIGFAYYWPAPPEDRFGDRIAGDRRYYLFWPVSWKAVKFALLIRIV</sequence>
<dbReference type="EMBL" id="MU860199">
    <property type="protein sequence ID" value="KAK4236334.1"/>
    <property type="molecule type" value="Genomic_DNA"/>
</dbReference>
<reference evidence="2" key="2">
    <citation type="submission" date="2023-05" db="EMBL/GenBank/DDBJ databases">
        <authorList>
            <consortium name="Lawrence Berkeley National Laboratory"/>
            <person name="Steindorff A."/>
            <person name="Hensen N."/>
            <person name="Bonometti L."/>
            <person name="Westerberg I."/>
            <person name="Brannstrom I.O."/>
            <person name="Guillou S."/>
            <person name="Cros-Aarteil S."/>
            <person name="Calhoun S."/>
            <person name="Haridas S."/>
            <person name="Kuo A."/>
            <person name="Mondo S."/>
            <person name="Pangilinan J."/>
            <person name="Riley R."/>
            <person name="Labutti K."/>
            <person name="Andreopoulos B."/>
            <person name="Lipzen A."/>
            <person name="Chen C."/>
            <person name="Yanf M."/>
            <person name="Daum C."/>
            <person name="Ng V."/>
            <person name="Clum A."/>
            <person name="Ohm R."/>
            <person name="Martin F."/>
            <person name="Silar P."/>
            <person name="Natvig D."/>
            <person name="Lalanne C."/>
            <person name="Gautier V."/>
            <person name="Ament-Velasquez S.L."/>
            <person name="Kruys A."/>
            <person name="Hutchinson M.I."/>
            <person name="Powell A.J."/>
            <person name="Barry K."/>
            <person name="Miller A.N."/>
            <person name="Grigoriev I.V."/>
            <person name="Debuchy R."/>
            <person name="Gladieux P."/>
            <person name="Thoren M.H."/>
            <person name="Johannesson H."/>
        </authorList>
    </citation>
    <scope>NUCLEOTIDE SEQUENCE</scope>
    <source>
        <strain evidence="2">CBS 532.94</strain>
    </source>
</reference>
<proteinExistence type="predicted"/>
<comment type="caution">
    <text evidence="2">The sequence shown here is derived from an EMBL/GenBank/DDBJ whole genome shotgun (WGS) entry which is preliminary data.</text>
</comment>
<reference evidence="2" key="1">
    <citation type="journal article" date="2023" name="Mol. Phylogenet. Evol.">
        <title>Genome-scale phylogeny and comparative genomics of the fungal order Sordariales.</title>
        <authorList>
            <person name="Hensen N."/>
            <person name="Bonometti L."/>
            <person name="Westerberg I."/>
            <person name="Brannstrom I.O."/>
            <person name="Guillou S."/>
            <person name="Cros-Aarteil S."/>
            <person name="Calhoun S."/>
            <person name="Haridas S."/>
            <person name="Kuo A."/>
            <person name="Mondo S."/>
            <person name="Pangilinan J."/>
            <person name="Riley R."/>
            <person name="LaButti K."/>
            <person name="Andreopoulos B."/>
            <person name="Lipzen A."/>
            <person name="Chen C."/>
            <person name="Yan M."/>
            <person name="Daum C."/>
            <person name="Ng V."/>
            <person name="Clum A."/>
            <person name="Steindorff A."/>
            <person name="Ohm R.A."/>
            <person name="Martin F."/>
            <person name="Silar P."/>
            <person name="Natvig D.O."/>
            <person name="Lalanne C."/>
            <person name="Gautier V."/>
            <person name="Ament-Velasquez S.L."/>
            <person name="Kruys A."/>
            <person name="Hutchinson M.I."/>
            <person name="Powell A.J."/>
            <person name="Barry K."/>
            <person name="Miller A.N."/>
            <person name="Grigoriev I.V."/>
            <person name="Debuchy R."/>
            <person name="Gladieux P."/>
            <person name="Hiltunen Thoren M."/>
            <person name="Johannesson H."/>
        </authorList>
    </citation>
    <scope>NUCLEOTIDE SEQUENCE</scope>
    <source>
        <strain evidence="2">CBS 532.94</strain>
    </source>
</reference>
<organism evidence="2 3">
    <name type="scientific">Achaetomium macrosporum</name>
    <dbReference type="NCBI Taxonomy" id="79813"/>
    <lineage>
        <taxon>Eukaryota</taxon>
        <taxon>Fungi</taxon>
        <taxon>Dikarya</taxon>
        <taxon>Ascomycota</taxon>
        <taxon>Pezizomycotina</taxon>
        <taxon>Sordariomycetes</taxon>
        <taxon>Sordariomycetidae</taxon>
        <taxon>Sordariales</taxon>
        <taxon>Chaetomiaceae</taxon>
        <taxon>Achaetomium</taxon>
    </lineage>
</organism>
<keyword evidence="1" id="KW-0472">Membrane</keyword>
<gene>
    <name evidence="2" type="ORF">C8A03DRAFT_35778</name>
</gene>
<feature type="transmembrane region" description="Helical" evidence="1">
    <location>
        <begin position="12"/>
        <end position="35"/>
    </location>
</feature>
<accession>A0AAN7C6J9</accession>
<dbReference type="AlphaFoldDB" id="A0AAN7C6J9"/>
<dbReference type="Proteomes" id="UP001303760">
    <property type="component" value="Unassembled WGS sequence"/>
</dbReference>
<evidence type="ECO:0000256" key="1">
    <source>
        <dbReference type="SAM" id="Phobius"/>
    </source>
</evidence>
<evidence type="ECO:0000313" key="3">
    <source>
        <dbReference type="Proteomes" id="UP001303760"/>
    </source>
</evidence>
<keyword evidence="1" id="KW-1133">Transmembrane helix</keyword>
<evidence type="ECO:0000313" key="2">
    <source>
        <dbReference type="EMBL" id="KAK4236334.1"/>
    </source>
</evidence>
<keyword evidence="1" id="KW-0812">Transmembrane</keyword>
<keyword evidence="3" id="KW-1185">Reference proteome</keyword>